<organism evidence="6 7">
    <name type="scientific">Alicyclobacillus ferrooxydans</name>
    <dbReference type="NCBI Taxonomy" id="471514"/>
    <lineage>
        <taxon>Bacteria</taxon>
        <taxon>Bacillati</taxon>
        <taxon>Bacillota</taxon>
        <taxon>Bacilli</taxon>
        <taxon>Bacillales</taxon>
        <taxon>Alicyclobacillaceae</taxon>
        <taxon>Alicyclobacillus</taxon>
    </lineage>
</organism>
<comment type="similarity">
    <text evidence="1">Belongs to the ParA family.</text>
</comment>
<accession>A0A0P9CAP3</accession>
<dbReference type="PATRIC" id="fig|471514.4.peg.3581"/>
<keyword evidence="7" id="KW-1185">Reference proteome</keyword>
<dbReference type="InterPro" id="IPR027417">
    <property type="entry name" value="P-loop_NTPase"/>
</dbReference>
<evidence type="ECO:0000256" key="1">
    <source>
        <dbReference type="ARBA" id="ARBA00006976"/>
    </source>
</evidence>
<dbReference type="RefSeq" id="WP_054970423.1">
    <property type="nucleotide sequence ID" value="NZ_LJCO01000076.1"/>
</dbReference>
<evidence type="ECO:0000256" key="4">
    <source>
        <dbReference type="ARBA" id="ARBA00071824"/>
    </source>
</evidence>
<dbReference type="STRING" id="471514.AN477_17275"/>
<dbReference type="CDD" id="cd02042">
    <property type="entry name" value="ParAB_family"/>
    <property type="match status" value="1"/>
</dbReference>
<dbReference type="Proteomes" id="UP000050482">
    <property type="component" value="Unassembled WGS sequence"/>
</dbReference>
<protein>
    <recommendedName>
        <fullName evidence="4">Sporulation initiation inhibitor protein Soj</fullName>
    </recommendedName>
</protein>
<name>A0A0P9CAP3_9BACL</name>
<comment type="catalytic activity">
    <reaction evidence="2">
        <text>ATP + H2O = ADP + phosphate + H(+)</text>
        <dbReference type="Rhea" id="RHEA:13065"/>
        <dbReference type="ChEBI" id="CHEBI:15377"/>
        <dbReference type="ChEBI" id="CHEBI:15378"/>
        <dbReference type="ChEBI" id="CHEBI:30616"/>
        <dbReference type="ChEBI" id="CHEBI:43474"/>
        <dbReference type="ChEBI" id="CHEBI:456216"/>
    </reaction>
</comment>
<evidence type="ECO:0000256" key="3">
    <source>
        <dbReference type="ARBA" id="ARBA00062323"/>
    </source>
</evidence>
<evidence type="ECO:0000256" key="2">
    <source>
        <dbReference type="ARBA" id="ARBA00049360"/>
    </source>
</evidence>
<feature type="domain" description="AAA" evidence="5">
    <location>
        <begin position="5"/>
        <end position="180"/>
    </location>
</feature>
<dbReference type="OrthoDB" id="9815116at2"/>
<dbReference type="PIRSF" id="PIRSF009320">
    <property type="entry name" value="Nuc_binding_HP_1000"/>
    <property type="match status" value="1"/>
</dbReference>
<dbReference type="FunFam" id="3.40.50.300:FF:000285">
    <property type="entry name" value="Sporulation initiation inhibitor Soj"/>
    <property type="match status" value="1"/>
</dbReference>
<dbReference type="InterPro" id="IPR050678">
    <property type="entry name" value="DNA_Partitioning_ATPase"/>
</dbReference>
<dbReference type="PANTHER" id="PTHR13696">
    <property type="entry name" value="P-LOOP CONTAINING NUCLEOSIDE TRIPHOSPHATE HYDROLASE"/>
    <property type="match status" value="1"/>
</dbReference>
<comment type="caution">
    <text evidence="6">The sequence shown here is derived from an EMBL/GenBank/DDBJ whole genome shotgun (WGS) entry which is preliminary data.</text>
</comment>
<dbReference type="SUPFAM" id="SSF52540">
    <property type="entry name" value="P-loop containing nucleoside triphosphate hydrolases"/>
    <property type="match status" value="1"/>
</dbReference>
<evidence type="ECO:0000259" key="5">
    <source>
        <dbReference type="Pfam" id="PF13614"/>
    </source>
</evidence>
<evidence type="ECO:0000313" key="7">
    <source>
        <dbReference type="Proteomes" id="UP000050482"/>
    </source>
</evidence>
<dbReference type="AlphaFoldDB" id="A0A0P9CAP3"/>
<gene>
    <name evidence="6" type="ORF">AN477_17275</name>
</gene>
<reference evidence="6 7" key="1">
    <citation type="submission" date="2015-09" db="EMBL/GenBank/DDBJ databases">
        <title>Draft genome sequence of Alicyclobacillus ferrooxydans DSM 22381.</title>
        <authorList>
            <person name="Hemp J."/>
        </authorList>
    </citation>
    <scope>NUCLEOTIDE SEQUENCE [LARGE SCALE GENOMIC DNA]</scope>
    <source>
        <strain evidence="6 7">TC-34</strain>
    </source>
</reference>
<dbReference type="EMBL" id="LJCO01000076">
    <property type="protein sequence ID" value="KPV42503.1"/>
    <property type="molecule type" value="Genomic_DNA"/>
</dbReference>
<comment type="subunit">
    <text evidence="3">Dimerizes in the presence of ATP but not ADP; ATP-binding is required for double-stranded (ds)DNA-binding. Interacts with DnaA.</text>
</comment>
<dbReference type="Gene3D" id="3.40.50.300">
    <property type="entry name" value="P-loop containing nucleotide triphosphate hydrolases"/>
    <property type="match status" value="1"/>
</dbReference>
<dbReference type="Pfam" id="PF13614">
    <property type="entry name" value="AAA_31"/>
    <property type="match status" value="1"/>
</dbReference>
<dbReference type="PANTHER" id="PTHR13696:SF52">
    <property type="entry name" value="PARA FAMILY PROTEIN CT_582"/>
    <property type="match status" value="1"/>
</dbReference>
<dbReference type="InterPro" id="IPR025669">
    <property type="entry name" value="AAA_dom"/>
</dbReference>
<evidence type="ECO:0000313" key="6">
    <source>
        <dbReference type="EMBL" id="KPV42503.1"/>
    </source>
</evidence>
<proteinExistence type="inferred from homology"/>
<sequence>MASGRVIAVANQKGGVGKTTTAVNLGACIASLGKRVLLVDIDPQGNTTSGIGINKADVRYCVYDVIINDVAVQDAILPTRLDSLSVLPATIQLAGAEIELVPTISREVRLRRALQPLRSQFDYIIIDCPPSLGLLTVNALTASDSVLIPIQCEYYALEGLSQLLNTIRLVQKHLNTSLEVEGVVLTMLDARTNLGLQVIEDVKKYFRDKVYHTVIPRNVRLSEAPSHGQPIIFYDPRSRGAETYMDLAKEVVRGG</sequence>